<dbReference type="InterPro" id="IPR011047">
    <property type="entry name" value="Quinoprotein_ADH-like_sf"/>
</dbReference>
<comment type="caution">
    <text evidence="3">The sequence shown here is derived from an EMBL/GenBank/DDBJ whole genome shotgun (WGS) entry which is preliminary data.</text>
</comment>
<dbReference type="CDD" id="cd00146">
    <property type="entry name" value="PKD"/>
    <property type="match status" value="1"/>
</dbReference>
<dbReference type="EMBL" id="DTHS01000032">
    <property type="protein sequence ID" value="HHR49024.1"/>
    <property type="molecule type" value="Genomic_DNA"/>
</dbReference>
<dbReference type="InterPro" id="IPR018391">
    <property type="entry name" value="PQQ_b-propeller_rpt"/>
</dbReference>
<evidence type="ECO:0000259" key="2">
    <source>
        <dbReference type="Pfam" id="PF13360"/>
    </source>
</evidence>
<protein>
    <recommendedName>
        <fullName evidence="4">PKD domain-containing protein</fullName>
    </recommendedName>
</protein>
<dbReference type="Gene3D" id="2.60.40.10">
    <property type="entry name" value="Immunoglobulins"/>
    <property type="match status" value="1"/>
</dbReference>
<organism evidence="3">
    <name type="scientific">candidate division WOR-3 bacterium</name>
    <dbReference type="NCBI Taxonomy" id="2052148"/>
    <lineage>
        <taxon>Bacteria</taxon>
        <taxon>Bacteria division WOR-3</taxon>
    </lineage>
</organism>
<evidence type="ECO:0000259" key="1">
    <source>
        <dbReference type="Pfam" id="PF00801"/>
    </source>
</evidence>
<dbReference type="PANTHER" id="PTHR34512:SF30">
    <property type="entry name" value="OUTER MEMBRANE PROTEIN ASSEMBLY FACTOR BAMB"/>
    <property type="match status" value="1"/>
</dbReference>
<feature type="domain" description="PKD" evidence="1">
    <location>
        <begin position="42"/>
        <end position="111"/>
    </location>
</feature>
<evidence type="ECO:0000313" key="3">
    <source>
        <dbReference type="EMBL" id="HHR49024.1"/>
    </source>
</evidence>
<dbReference type="SUPFAM" id="SSF50998">
    <property type="entry name" value="Quinoprotein alcohol dehydrogenase-like"/>
    <property type="match status" value="1"/>
</dbReference>
<dbReference type="InterPro" id="IPR035986">
    <property type="entry name" value="PKD_dom_sf"/>
</dbReference>
<dbReference type="InterPro" id="IPR000601">
    <property type="entry name" value="PKD_dom"/>
</dbReference>
<accession>A0A7V5Y0L6</accession>
<dbReference type="InterPro" id="IPR002372">
    <property type="entry name" value="PQQ_rpt_dom"/>
</dbReference>
<dbReference type="AlphaFoldDB" id="A0A7V5Y0L6"/>
<sequence length="468" mass="52353">MRYIIICLFIFLIFFSCKKTITNNPPTIPLLDGPSEGVTDVPFTFSALSTDAEGEQISYQFDWGDGELSAWSEFLPSGTRIRQAKIWKEEGSYLIRVRAKDKQGAISDWSEAISVKIFKNRLKWRFKLEENEEISGVAIGPDGTIYFGEGTGGKYFYALNPDGTLKWQYRYEHQDFTSGCNSLIGADGTIYFWAGYWCGDGYLYALNPDGTLKWKYETYGYVLPPALGSDGTIYFRSDDQLYALNPDGTLKWKRFMRGGDAFSIGADGTIYLPAGETLYALQDTIVKWAFKVDEGWIITEPAIGPDGTIYFGSYADHLYALNPDGTLKWKIKKWLSSPPVVGKDGTVYFCAYGPDWKGVIYAINPDGQEKWQYELTEVVSSLAISEDGLIYFGTGSLYALNENGSLVWKQIFPDIATGGCTAIDREGTIYTIYYNTLSAFAGSAPLANSSWPKFRHDLRNTGNVVAKK</sequence>
<dbReference type="SMART" id="SM00564">
    <property type="entry name" value="PQQ"/>
    <property type="match status" value="6"/>
</dbReference>
<feature type="domain" description="Pyrrolo-quinoline quinone repeat" evidence="2">
    <location>
        <begin position="123"/>
        <end position="253"/>
    </location>
</feature>
<dbReference type="SUPFAM" id="SSF49299">
    <property type="entry name" value="PKD domain"/>
    <property type="match status" value="1"/>
</dbReference>
<reference evidence="3" key="1">
    <citation type="journal article" date="2020" name="mSystems">
        <title>Genome- and Community-Level Interaction Insights into Carbon Utilization and Element Cycling Functions of Hydrothermarchaeota in Hydrothermal Sediment.</title>
        <authorList>
            <person name="Zhou Z."/>
            <person name="Liu Y."/>
            <person name="Xu W."/>
            <person name="Pan J."/>
            <person name="Luo Z.H."/>
            <person name="Li M."/>
        </authorList>
    </citation>
    <scope>NUCLEOTIDE SEQUENCE [LARGE SCALE GENOMIC DNA]</scope>
    <source>
        <strain evidence="3">SpSt-791</strain>
    </source>
</reference>
<dbReference type="Pfam" id="PF00801">
    <property type="entry name" value="PKD"/>
    <property type="match status" value="1"/>
</dbReference>
<dbReference type="PANTHER" id="PTHR34512">
    <property type="entry name" value="CELL SURFACE PROTEIN"/>
    <property type="match status" value="1"/>
</dbReference>
<dbReference type="Gene3D" id="2.40.128.630">
    <property type="match status" value="3"/>
</dbReference>
<feature type="domain" description="Pyrrolo-quinoline quinone repeat" evidence="2">
    <location>
        <begin position="295"/>
        <end position="410"/>
    </location>
</feature>
<dbReference type="PROSITE" id="PS51257">
    <property type="entry name" value="PROKAR_LIPOPROTEIN"/>
    <property type="match status" value="1"/>
</dbReference>
<dbReference type="InterPro" id="IPR013783">
    <property type="entry name" value="Ig-like_fold"/>
</dbReference>
<evidence type="ECO:0008006" key="4">
    <source>
        <dbReference type="Google" id="ProtNLM"/>
    </source>
</evidence>
<gene>
    <name evidence="3" type="ORF">ENV79_05260</name>
</gene>
<name>A0A7V5Y0L6_UNCW3</name>
<proteinExistence type="predicted"/>
<dbReference type="Pfam" id="PF13360">
    <property type="entry name" value="PQQ_2"/>
    <property type="match status" value="2"/>
</dbReference>